<organism evidence="2 3">
    <name type="scientific">Shouchella xiaoxiensis</name>
    <dbReference type="NCBI Taxonomy" id="766895"/>
    <lineage>
        <taxon>Bacteria</taxon>
        <taxon>Bacillati</taxon>
        <taxon>Bacillota</taxon>
        <taxon>Bacilli</taxon>
        <taxon>Bacillales</taxon>
        <taxon>Bacillaceae</taxon>
        <taxon>Shouchella</taxon>
    </lineage>
</organism>
<accession>A0ABS2SP18</accession>
<evidence type="ECO:0000313" key="2">
    <source>
        <dbReference type="EMBL" id="MBM7837273.1"/>
    </source>
</evidence>
<evidence type="ECO:0000313" key="3">
    <source>
        <dbReference type="Proteomes" id="UP001179280"/>
    </source>
</evidence>
<dbReference type="Gene3D" id="1.10.10.10">
    <property type="entry name" value="Winged helix-like DNA-binding domain superfamily/Winged helix DNA-binding domain"/>
    <property type="match status" value="1"/>
</dbReference>
<dbReference type="Pfam" id="PF03551">
    <property type="entry name" value="PadR"/>
    <property type="match status" value="1"/>
</dbReference>
<dbReference type="InterPro" id="IPR036390">
    <property type="entry name" value="WH_DNA-bd_sf"/>
</dbReference>
<dbReference type="InterPro" id="IPR005149">
    <property type="entry name" value="Tscrpt_reg_PadR_N"/>
</dbReference>
<comment type="caution">
    <text evidence="2">The sequence shown here is derived from an EMBL/GenBank/DDBJ whole genome shotgun (WGS) entry which is preliminary data.</text>
</comment>
<name>A0ABS2SP18_9BACI</name>
<gene>
    <name evidence="2" type="ORF">JOC54_000504</name>
</gene>
<dbReference type="InterPro" id="IPR036388">
    <property type="entry name" value="WH-like_DNA-bd_sf"/>
</dbReference>
<feature type="domain" description="Transcription regulator PadR N-terminal" evidence="1">
    <location>
        <begin position="7"/>
        <end position="78"/>
    </location>
</feature>
<keyword evidence="3" id="KW-1185">Reference proteome</keyword>
<keyword evidence="2" id="KW-0238">DNA-binding</keyword>
<dbReference type="SUPFAM" id="SSF46785">
    <property type="entry name" value="Winged helix' DNA-binding domain"/>
    <property type="match status" value="1"/>
</dbReference>
<dbReference type="EMBL" id="JAFBCV010000001">
    <property type="protein sequence ID" value="MBM7837273.1"/>
    <property type="molecule type" value="Genomic_DNA"/>
</dbReference>
<sequence>MSVKYGIMTLLCKQLRHGYELKLELDRLLGLKGKINPGQIYTTIDRLIRDGLVSAEEQDEQERKKYRLTAHGRQALEEWLLETVPYHEMKEDFFFKWNCARDIGYDKEQEMLNQQKRAILTEVMDLTQQKTDHLINGEETEYLLISGKLLHLEADLNWMAQVENRSKSK</sequence>
<reference evidence="2" key="1">
    <citation type="submission" date="2021-01" db="EMBL/GenBank/DDBJ databases">
        <title>Genomic Encyclopedia of Type Strains, Phase IV (KMG-IV): sequencing the most valuable type-strain genomes for metagenomic binning, comparative biology and taxonomic classification.</title>
        <authorList>
            <person name="Goeker M."/>
        </authorList>
    </citation>
    <scope>NUCLEOTIDE SEQUENCE</scope>
    <source>
        <strain evidence="2">DSM 21943</strain>
    </source>
</reference>
<dbReference type="Proteomes" id="UP001179280">
    <property type="component" value="Unassembled WGS sequence"/>
</dbReference>
<evidence type="ECO:0000259" key="1">
    <source>
        <dbReference type="Pfam" id="PF03551"/>
    </source>
</evidence>
<dbReference type="RefSeq" id="WP_204464174.1">
    <property type="nucleotide sequence ID" value="NZ_JAFBCV010000001.1"/>
</dbReference>
<dbReference type="PANTHER" id="PTHR43252:SF6">
    <property type="entry name" value="NEGATIVE TRANSCRIPTION REGULATOR PADR"/>
    <property type="match status" value="1"/>
</dbReference>
<dbReference type="GO" id="GO:0003677">
    <property type="term" value="F:DNA binding"/>
    <property type="evidence" value="ECO:0007669"/>
    <property type="project" value="UniProtKB-KW"/>
</dbReference>
<proteinExistence type="predicted"/>
<dbReference type="PANTHER" id="PTHR43252">
    <property type="entry name" value="TRANSCRIPTIONAL REGULATOR YQJI"/>
    <property type="match status" value="1"/>
</dbReference>
<protein>
    <submittedName>
        <fullName evidence="2">DNA-binding PadR family transcriptional regulator</fullName>
    </submittedName>
</protein>